<comment type="caution">
    <text evidence="2">The sequence shown here is derived from an EMBL/GenBank/DDBJ whole genome shotgun (WGS) entry which is preliminary data.</text>
</comment>
<dbReference type="Proteomes" id="UP001150217">
    <property type="component" value="Unassembled WGS sequence"/>
</dbReference>
<evidence type="ECO:0000313" key="2">
    <source>
        <dbReference type="EMBL" id="KAJ4466720.1"/>
    </source>
</evidence>
<feature type="region of interest" description="Disordered" evidence="1">
    <location>
        <begin position="192"/>
        <end position="267"/>
    </location>
</feature>
<keyword evidence="3" id="KW-1185">Reference proteome</keyword>
<feature type="compositionally biased region" description="Polar residues" evidence="1">
    <location>
        <begin position="48"/>
        <end position="62"/>
    </location>
</feature>
<evidence type="ECO:0000313" key="3">
    <source>
        <dbReference type="Proteomes" id="UP001150217"/>
    </source>
</evidence>
<proteinExistence type="predicted"/>
<feature type="compositionally biased region" description="Basic residues" evidence="1">
    <location>
        <begin position="256"/>
        <end position="265"/>
    </location>
</feature>
<sequence>MDADEETHSPPPNEPVIPRTPLGRNTGAIPGVTPTQQNPNYVPHQEELQGTGNSGRTSRNLRSASQNRPSSSASSSKGTSDKETFDGISLEKLIKPVCPVLIGVFNNRLSAVEDKMLRANNLTMQKMVESNTKILAEFREANSRAVEDSITTSVASGFSQLTSSVNGLTKSIEGLNKNQLIQAHLLSRLESRLDESRSSSPRQSSEGSPHCAQSSTPFNENGTSDAEEEEENWGEGREADQEGDYGDHGDTFSPHGGKKRARKTRKELDLQVQTTDFGEAVPLLNISFQENIRGWIDDLVGGRQYSLDARVTEKEAKDFKKTFNANPVAKPCTIEDFRYDIVGKPASAWNKGAAFVFIQYVEKNRLMKIPDKATRNLLQKCFTKRLRTLHKSYERSKLSQAEKVERSKLGRKYGRKCTMFHQRRTIIDSLTPLRKYLPIFDQLGIMGMSSDEEDTETSTSSQPQYWTTCPLWRGSDVDNFVESLDACHTLVRMPNDLVNGTRYSHGAPPRFRIRTKKPSNNKSYVKALPENFYRAEWLEEQERGWAKGGEGIVNLIICPKPRKELVFPVELRESVSTFEI</sequence>
<feature type="compositionally biased region" description="Polar residues" evidence="1">
    <location>
        <begin position="211"/>
        <end position="224"/>
    </location>
</feature>
<feature type="compositionally biased region" description="Basic and acidic residues" evidence="1">
    <location>
        <begin position="234"/>
        <end position="250"/>
    </location>
</feature>
<feature type="compositionally biased region" description="Low complexity" evidence="1">
    <location>
        <begin position="63"/>
        <end position="78"/>
    </location>
</feature>
<dbReference type="EMBL" id="JANVFT010000113">
    <property type="protein sequence ID" value="KAJ4466720.1"/>
    <property type="molecule type" value="Genomic_DNA"/>
</dbReference>
<feature type="region of interest" description="Disordered" evidence="1">
    <location>
        <begin position="1"/>
        <end position="83"/>
    </location>
</feature>
<organism evidence="2 3">
    <name type="scientific">Lentinula lateritia</name>
    <dbReference type="NCBI Taxonomy" id="40482"/>
    <lineage>
        <taxon>Eukaryota</taxon>
        <taxon>Fungi</taxon>
        <taxon>Dikarya</taxon>
        <taxon>Basidiomycota</taxon>
        <taxon>Agaricomycotina</taxon>
        <taxon>Agaricomycetes</taxon>
        <taxon>Agaricomycetidae</taxon>
        <taxon>Agaricales</taxon>
        <taxon>Marasmiineae</taxon>
        <taxon>Omphalotaceae</taxon>
        <taxon>Lentinula</taxon>
    </lineage>
</organism>
<evidence type="ECO:0000256" key="1">
    <source>
        <dbReference type="SAM" id="MobiDB-lite"/>
    </source>
</evidence>
<reference evidence="2" key="1">
    <citation type="submission" date="2022-08" db="EMBL/GenBank/DDBJ databases">
        <title>A Global Phylogenomic Analysis of the Shiitake Genus Lentinula.</title>
        <authorList>
            <consortium name="DOE Joint Genome Institute"/>
            <person name="Sierra-Patev S."/>
            <person name="Min B."/>
            <person name="Naranjo-Ortiz M."/>
            <person name="Looney B."/>
            <person name="Konkel Z."/>
            <person name="Slot J.C."/>
            <person name="Sakamoto Y."/>
            <person name="Steenwyk J.L."/>
            <person name="Rokas A."/>
            <person name="Carro J."/>
            <person name="Camarero S."/>
            <person name="Ferreira P."/>
            <person name="Molpeceres G."/>
            <person name="Ruiz-Duenas F.J."/>
            <person name="Serrano A."/>
            <person name="Henrissat B."/>
            <person name="Drula E."/>
            <person name="Hughes K.W."/>
            <person name="Mata J.L."/>
            <person name="Ishikawa N.K."/>
            <person name="Vargas-Isla R."/>
            <person name="Ushijima S."/>
            <person name="Smith C.A."/>
            <person name="Ahrendt S."/>
            <person name="Andreopoulos W."/>
            <person name="He G."/>
            <person name="Labutti K."/>
            <person name="Lipzen A."/>
            <person name="Ng V."/>
            <person name="Riley R."/>
            <person name="Sandor L."/>
            <person name="Barry K."/>
            <person name="Martinez A.T."/>
            <person name="Xiao Y."/>
            <person name="Gibbons J.G."/>
            <person name="Terashima K."/>
            <person name="Grigoriev I.V."/>
            <person name="Hibbett D.S."/>
        </authorList>
    </citation>
    <scope>NUCLEOTIDE SEQUENCE</scope>
    <source>
        <strain evidence="2">RHP3577 ss4</strain>
    </source>
</reference>
<name>A0ABQ8UZ81_9AGAR</name>
<protein>
    <submittedName>
        <fullName evidence="2">Uncharacterized protein</fullName>
    </submittedName>
</protein>
<feature type="compositionally biased region" description="Low complexity" evidence="1">
    <location>
        <begin position="198"/>
        <end position="209"/>
    </location>
</feature>
<accession>A0ABQ8UZ81</accession>
<gene>
    <name evidence="2" type="ORF">C8R41DRAFT_871554</name>
</gene>